<name>A0A2N3KWE8_9PROT</name>
<dbReference type="PANTHER" id="PTHR43245">
    <property type="entry name" value="BIFUNCTIONAL POLYMYXIN RESISTANCE PROTEIN ARNA"/>
    <property type="match status" value="1"/>
</dbReference>
<gene>
    <name evidence="2" type="ORF">COO20_05635</name>
</gene>
<dbReference type="Gene3D" id="3.40.50.720">
    <property type="entry name" value="NAD(P)-binding Rossmann-like Domain"/>
    <property type="match status" value="1"/>
</dbReference>
<evidence type="ECO:0000313" key="3">
    <source>
        <dbReference type="Proteomes" id="UP000233597"/>
    </source>
</evidence>
<dbReference type="InterPro" id="IPR050177">
    <property type="entry name" value="Lipid_A_modif_metabolic_enz"/>
</dbReference>
<sequence length="327" mass="35114">MNTPLKMAVTGANGFVGQAVCKAALADGFAVRALVRNDAALAQLPDELKADARVVGDIDGKTDWTGHFDGVDCLVHLAARVHVMSETSTNPLAAFRTVNVDGSLNLARALVAQNVRRMVFVSSIKVNGEETRFSAFNENSPVNPQDPYGQSKAEAEESLRAFSRKSGLGLTVLRPPLVYGPGVKANFAALAKLTMKGVPLPFGAIRNHRSLIHVDNLADACVVVASHPTASYQTYLVSDGEDFSLGEMITLLAEGMGKKSFLIPVPTSLLNLLGKITGKSAQVARLTGSLQVDSRAIRRDLRWLPPVDAREGLRRVGAWFALDRKSR</sequence>
<dbReference type="SUPFAM" id="SSF51735">
    <property type="entry name" value="NAD(P)-binding Rossmann-fold domains"/>
    <property type="match status" value="1"/>
</dbReference>
<protein>
    <submittedName>
        <fullName evidence="2">NAD-dependent dehydratase</fullName>
    </submittedName>
</protein>
<dbReference type="InterPro" id="IPR001509">
    <property type="entry name" value="Epimerase_deHydtase"/>
</dbReference>
<dbReference type="RefSeq" id="WP_101264726.1">
    <property type="nucleotide sequence ID" value="NZ_NWTK01000003.1"/>
</dbReference>
<comment type="caution">
    <text evidence="2">The sequence shown here is derived from an EMBL/GenBank/DDBJ whole genome shotgun (WGS) entry which is preliminary data.</text>
</comment>
<dbReference type="OrthoDB" id="9814124at2"/>
<proteinExistence type="predicted"/>
<dbReference type="Proteomes" id="UP000233597">
    <property type="component" value="Unassembled WGS sequence"/>
</dbReference>
<evidence type="ECO:0000313" key="2">
    <source>
        <dbReference type="EMBL" id="PKR54884.1"/>
    </source>
</evidence>
<evidence type="ECO:0000259" key="1">
    <source>
        <dbReference type="Pfam" id="PF01370"/>
    </source>
</evidence>
<accession>A0A2N3KWE8</accession>
<dbReference type="Pfam" id="PF01370">
    <property type="entry name" value="Epimerase"/>
    <property type="match status" value="1"/>
</dbReference>
<dbReference type="AlphaFoldDB" id="A0A2N3KWE8"/>
<reference evidence="2 3" key="1">
    <citation type="submission" date="2017-09" db="EMBL/GenBank/DDBJ databases">
        <title>Biodiversity and function of Thalassospira species in the particle-attached aromatic-hydrocarbon-degrading consortia from the surface seawater of the South China Sea.</title>
        <authorList>
            <person name="Dong C."/>
            <person name="Liu R."/>
            <person name="Shao Z."/>
        </authorList>
    </citation>
    <scope>NUCLEOTIDE SEQUENCE [LARGE SCALE GENOMIC DNA]</scope>
    <source>
        <strain evidence="2 3">CSC1P2</strain>
    </source>
</reference>
<dbReference type="PANTHER" id="PTHR43245:SF58">
    <property type="entry name" value="BLL5923 PROTEIN"/>
    <property type="match status" value="1"/>
</dbReference>
<dbReference type="CDD" id="cd05232">
    <property type="entry name" value="UDP_G4E_4_SDR_e"/>
    <property type="match status" value="1"/>
</dbReference>
<dbReference type="InterPro" id="IPR036291">
    <property type="entry name" value="NAD(P)-bd_dom_sf"/>
</dbReference>
<organism evidence="2 3">
    <name type="scientific">Thalassospira marina</name>
    <dbReference type="NCBI Taxonomy" id="2048283"/>
    <lineage>
        <taxon>Bacteria</taxon>
        <taxon>Pseudomonadati</taxon>
        <taxon>Pseudomonadota</taxon>
        <taxon>Alphaproteobacteria</taxon>
        <taxon>Rhodospirillales</taxon>
        <taxon>Thalassospiraceae</taxon>
        <taxon>Thalassospira</taxon>
    </lineage>
</organism>
<feature type="domain" description="NAD-dependent epimerase/dehydratase" evidence="1">
    <location>
        <begin position="8"/>
        <end position="234"/>
    </location>
</feature>
<dbReference type="EMBL" id="NWTK01000003">
    <property type="protein sequence ID" value="PKR54884.1"/>
    <property type="molecule type" value="Genomic_DNA"/>
</dbReference>